<dbReference type="EMBL" id="VTEI01000007">
    <property type="protein sequence ID" value="TYS15673.1"/>
    <property type="molecule type" value="Genomic_DNA"/>
</dbReference>
<dbReference type="Pfam" id="PF18705">
    <property type="entry name" value="DUF5643"/>
    <property type="match status" value="1"/>
</dbReference>
<dbReference type="Gene3D" id="2.60.40.1630">
    <property type="entry name" value="bacillus anthracis domain"/>
    <property type="match status" value="1"/>
</dbReference>
<gene>
    <name evidence="4" type="ORF">FZC78_13795</name>
</gene>
<dbReference type="AlphaFoldDB" id="A0A5D4NN06"/>
<comment type="caution">
    <text evidence="4">The sequence shown here is derived from an EMBL/GenBank/DDBJ whole genome shotgun (WGS) entry which is preliminary data.</text>
</comment>
<keyword evidence="1" id="KW-0812">Transmembrane</keyword>
<proteinExistence type="predicted"/>
<reference evidence="4 5" key="1">
    <citation type="submission" date="2019-08" db="EMBL/GenBank/DDBJ databases">
        <title>Bacillus genomes from the desert of Cuatro Cienegas, Coahuila.</title>
        <authorList>
            <person name="Olmedo-Alvarez G."/>
        </authorList>
    </citation>
    <scope>NUCLEOTIDE SEQUENCE [LARGE SCALE GENOMIC DNA]</scope>
    <source>
        <strain evidence="4 5">CH34_1T</strain>
    </source>
</reference>
<sequence>MRRIPMSNREEERLDELKTKINEREYPERAIDEAIQMGIQKASRPKKTSYSWRVSLAASLIFLVLFISSLRVSEAFASYVSSIPGMEQIVEMVRHDKGMVSVIDNDFVQTVNNSAVHKGITITLSSFIADQEQLVLFYKVDSSSSSFENLRIDKIQVVDEYGEEVAFDSLSIDSIDSKEEDMYQSDYGLKETLNKEKYTMEIELSSGDKPLADTWEIPFKVNQNKVGKTKDIHLNQVFLVEGQKILVKTIKASPTRVGIQMEFSSENTKRIFDIEDLRLVDENGETWSRISNGLSASGDFEEKTYYLQSNYFEKPKELFLVFSKIRALEKDELEVKVDTEELKILLAPDERLAKVEYEEIYDETGALLFSWAERYEQASHMSPIQSYTGADGEVQELHSQYHDGGGVDGMPRFGFPYDRMQGSGVITFELQDYPSWIEGDVRIPLEQY</sequence>
<dbReference type="Proteomes" id="UP000322267">
    <property type="component" value="Unassembled WGS sequence"/>
</dbReference>
<protein>
    <submittedName>
        <fullName evidence="4">DUF4179 domain-containing protein</fullName>
    </submittedName>
</protein>
<keyword evidence="1" id="KW-1133">Transmembrane helix</keyword>
<name>A0A5D4NN06_9BACI</name>
<evidence type="ECO:0000313" key="4">
    <source>
        <dbReference type="EMBL" id="TYS15673.1"/>
    </source>
</evidence>
<feature type="transmembrane region" description="Helical" evidence="1">
    <location>
        <begin position="50"/>
        <end position="70"/>
    </location>
</feature>
<dbReference type="OrthoDB" id="2725974at2"/>
<dbReference type="InterPro" id="IPR025436">
    <property type="entry name" value="DUF4179"/>
</dbReference>
<organism evidence="4 5">
    <name type="scientific">Rossellomorea vietnamensis</name>
    <dbReference type="NCBI Taxonomy" id="218284"/>
    <lineage>
        <taxon>Bacteria</taxon>
        <taxon>Bacillati</taxon>
        <taxon>Bacillota</taxon>
        <taxon>Bacilli</taxon>
        <taxon>Bacillales</taxon>
        <taxon>Bacillaceae</taxon>
        <taxon>Rossellomorea</taxon>
    </lineage>
</organism>
<feature type="domain" description="DUF5643" evidence="3">
    <location>
        <begin position="229"/>
        <end position="344"/>
    </location>
</feature>
<keyword evidence="1" id="KW-0472">Membrane</keyword>
<dbReference type="Pfam" id="PF13786">
    <property type="entry name" value="DUF4179"/>
    <property type="match status" value="1"/>
</dbReference>
<dbReference type="InterPro" id="IPR040680">
    <property type="entry name" value="DUF5643"/>
</dbReference>
<evidence type="ECO:0000313" key="5">
    <source>
        <dbReference type="Proteomes" id="UP000322267"/>
    </source>
</evidence>
<evidence type="ECO:0000259" key="2">
    <source>
        <dbReference type="Pfam" id="PF13786"/>
    </source>
</evidence>
<feature type="domain" description="DUF4179" evidence="2">
    <location>
        <begin position="51"/>
        <end position="142"/>
    </location>
</feature>
<evidence type="ECO:0000259" key="3">
    <source>
        <dbReference type="Pfam" id="PF18705"/>
    </source>
</evidence>
<evidence type="ECO:0000256" key="1">
    <source>
        <dbReference type="SAM" id="Phobius"/>
    </source>
</evidence>
<accession>A0A5D4NN06</accession>